<dbReference type="RefSeq" id="WP_405281156.1">
    <property type="nucleotide sequence ID" value="NZ_CP144380.1"/>
</dbReference>
<accession>A0ABU9EF53</accession>
<dbReference type="Gene3D" id="2.40.160.20">
    <property type="match status" value="1"/>
</dbReference>
<keyword evidence="1" id="KW-0732">Signal</keyword>
<feature type="chain" id="PRO_5045294432" description="Outer membrane protein beta-barrel domain-containing protein" evidence="1">
    <location>
        <begin position="29"/>
        <end position="276"/>
    </location>
</feature>
<proteinExistence type="predicted"/>
<evidence type="ECO:0008006" key="4">
    <source>
        <dbReference type="Google" id="ProtNLM"/>
    </source>
</evidence>
<dbReference type="SUPFAM" id="SSF56925">
    <property type="entry name" value="OMPA-like"/>
    <property type="match status" value="1"/>
</dbReference>
<evidence type="ECO:0000256" key="1">
    <source>
        <dbReference type="SAM" id="SignalP"/>
    </source>
</evidence>
<name>A0ABU9EF53_9BACT</name>
<evidence type="ECO:0000313" key="3">
    <source>
        <dbReference type="Proteomes" id="UP001484239"/>
    </source>
</evidence>
<comment type="caution">
    <text evidence="2">The sequence shown here is derived from an EMBL/GenBank/DDBJ whole genome shotgun (WGS) entry which is preliminary data.</text>
</comment>
<organism evidence="2 3">
    <name type="scientific">Gaopeijia maritima</name>
    <dbReference type="NCBI Taxonomy" id="3119007"/>
    <lineage>
        <taxon>Bacteria</taxon>
        <taxon>Pseudomonadati</taxon>
        <taxon>Gemmatimonadota</taxon>
        <taxon>Longimicrobiia</taxon>
        <taxon>Gaopeijiales</taxon>
        <taxon>Gaopeijiaceae</taxon>
        <taxon>Gaopeijia</taxon>
    </lineage>
</organism>
<feature type="signal peptide" evidence="1">
    <location>
        <begin position="1"/>
        <end position="28"/>
    </location>
</feature>
<sequence>MTRGRRLLTNGLMGATLALVAGSVPAEAQWRDRDRDREPDRDRDEWVQPPAAYIGIGFVAADPVGEFGALVDDGFGLDLEGRFPLSRSGPLSLRVDGGFMVYGHERQGMCFPVPVGCRVGLDLNTYNTIAFLGVGPEIAGPGSISPYLNGSVGLTWFFTNSSLSGADDYDTNFSTTNYSDWVTALRAGAGVRFKVGGSAWRPVMLDVGAQYHRNGTAEYLREGDIVDYPDGSIDLFPNRTETNLVTFKVGVSFPVGGGVSNDRDRDRSDHPGHRRR</sequence>
<reference evidence="2 3" key="1">
    <citation type="submission" date="2024-02" db="EMBL/GenBank/DDBJ databases">
        <title>A novel Gemmatimonadota bacterium.</title>
        <authorList>
            <person name="Du Z.-J."/>
            <person name="Ye Y.-Q."/>
        </authorList>
    </citation>
    <scope>NUCLEOTIDE SEQUENCE [LARGE SCALE GENOMIC DNA]</scope>
    <source>
        <strain evidence="2 3">DH-20</strain>
    </source>
</reference>
<dbReference type="Proteomes" id="UP001484239">
    <property type="component" value="Unassembled WGS sequence"/>
</dbReference>
<evidence type="ECO:0000313" key="2">
    <source>
        <dbReference type="EMBL" id="MEK9502777.1"/>
    </source>
</evidence>
<dbReference type="InterPro" id="IPR011250">
    <property type="entry name" value="OMP/PagP_B-barrel"/>
</dbReference>
<dbReference type="EMBL" id="JBBHLI010000015">
    <property type="protein sequence ID" value="MEK9502777.1"/>
    <property type="molecule type" value="Genomic_DNA"/>
</dbReference>
<keyword evidence="3" id="KW-1185">Reference proteome</keyword>
<gene>
    <name evidence="2" type="ORF">WI372_17405</name>
</gene>
<protein>
    <recommendedName>
        <fullName evidence="4">Outer membrane protein beta-barrel domain-containing protein</fullName>
    </recommendedName>
</protein>